<dbReference type="Proteomes" id="UP000265520">
    <property type="component" value="Unassembled WGS sequence"/>
</dbReference>
<accession>A0A392RPJ3</accession>
<organism evidence="2 3">
    <name type="scientific">Trifolium medium</name>
    <dbReference type="NCBI Taxonomy" id="97028"/>
    <lineage>
        <taxon>Eukaryota</taxon>
        <taxon>Viridiplantae</taxon>
        <taxon>Streptophyta</taxon>
        <taxon>Embryophyta</taxon>
        <taxon>Tracheophyta</taxon>
        <taxon>Spermatophyta</taxon>
        <taxon>Magnoliopsida</taxon>
        <taxon>eudicotyledons</taxon>
        <taxon>Gunneridae</taxon>
        <taxon>Pentapetalae</taxon>
        <taxon>rosids</taxon>
        <taxon>fabids</taxon>
        <taxon>Fabales</taxon>
        <taxon>Fabaceae</taxon>
        <taxon>Papilionoideae</taxon>
        <taxon>50 kb inversion clade</taxon>
        <taxon>NPAAA clade</taxon>
        <taxon>Hologalegina</taxon>
        <taxon>IRL clade</taxon>
        <taxon>Trifolieae</taxon>
        <taxon>Trifolium</taxon>
    </lineage>
</organism>
<evidence type="ECO:0000313" key="2">
    <source>
        <dbReference type="EMBL" id="MCI38127.1"/>
    </source>
</evidence>
<comment type="caution">
    <text evidence="2">The sequence shown here is derived from an EMBL/GenBank/DDBJ whole genome shotgun (WGS) entry which is preliminary data.</text>
</comment>
<evidence type="ECO:0000313" key="3">
    <source>
        <dbReference type="Proteomes" id="UP000265520"/>
    </source>
</evidence>
<evidence type="ECO:0000259" key="1">
    <source>
        <dbReference type="Pfam" id="PF07727"/>
    </source>
</evidence>
<dbReference type="InterPro" id="IPR013103">
    <property type="entry name" value="RVT_2"/>
</dbReference>
<sequence>KYHSDGTVERFKARLVILGNHQVEGINYTETIGPVAEMVTVPTVLAVAAANAWELHQMDVHNVFLHGDLHEEVFMKTPPGFSVSQPDMVCKLPNHFMG</sequence>
<feature type="domain" description="Reverse transcriptase Ty1/copia-type" evidence="1">
    <location>
        <begin position="6"/>
        <end position="94"/>
    </location>
</feature>
<dbReference type="AlphaFoldDB" id="A0A392RPJ3"/>
<feature type="non-terminal residue" evidence="2">
    <location>
        <position position="1"/>
    </location>
</feature>
<proteinExistence type="predicted"/>
<dbReference type="Pfam" id="PF07727">
    <property type="entry name" value="RVT_2"/>
    <property type="match status" value="1"/>
</dbReference>
<keyword evidence="3" id="KW-1185">Reference proteome</keyword>
<dbReference type="EMBL" id="LXQA010252277">
    <property type="protein sequence ID" value="MCI38127.1"/>
    <property type="molecule type" value="Genomic_DNA"/>
</dbReference>
<protein>
    <submittedName>
        <fullName evidence="2">Ty1/copia-element polyprotein</fullName>
    </submittedName>
</protein>
<reference evidence="2 3" key="1">
    <citation type="journal article" date="2018" name="Front. Plant Sci.">
        <title>Red Clover (Trifolium pratense) and Zigzag Clover (T. medium) - A Picture of Genomic Similarities and Differences.</title>
        <authorList>
            <person name="Dluhosova J."/>
            <person name="Istvanek J."/>
            <person name="Nedelnik J."/>
            <person name="Repkova J."/>
        </authorList>
    </citation>
    <scope>NUCLEOTIDE SEQUENCE [LARGE SCALE GENOMIC DNA]</scope>
    <source>
        <strain evidence="3">cv. 10/8</strain>
        <tissue evidence="2">Leaf</tissue>
    </source>
</reference>
<name>A0A392RPJ3_9FABA</name>